<evidence type="ECO:0000259" key="3">
    <source>
        <dbReference type="PROSITE" id="PS50043"/>
    </source>
</evidence>
<dbReference type="SMART" id="SM00448">
    <property type="entry name" value="REC"/>
    <property type="match status" value="1"/>
</dbReference>
<feature type="domain" description="Response regulatory" evidence="4">
    <location>
        <begin position="4"/>
        <end position="120"/>
    </location>
</feature>
<dbReference type="GO" id="GO:0006355">
    <property type="term" value="P:regulation of DNA-templated transcription"/>
    <property type="evidence" value="ECO:0007669"/>
    <property type="project" value="InterPro"/>
</dbReference>
<dbReference type="PANTHER" id="PTHR43214:SF43">
    <property type="entry name" value="TWO-COMPONENT RESPONSE REGULATOR"/>
    <property type="match status" value="1"/>
</dbReference>
<dbReference type="Gene3D" id="3.40.50.2300">
    <property type="match status" value="1"/>
</dbReference>
<dbReference type="CDD" id="cd06170">
    <property type="entry name" value="LuxR_C_like"/>
    <property type="match status" value="1"/>
</dbReference>
<dbReference type="SUPFAM" id="SSF46894">
    <property type="entry name" value="C-terminal effector domain of the bipartite response regulators"/>
    <property type="match status" value="1"/>
</dbReference>
<evidence type="ECO:0000259" key="4">
    <source>
        <dbReference type="PROSITE" id="PS50110"/>
    </source>
</evidence>
<dbReference type="InterPro" id="IPR058245">
    <property type="entry name" value="NreC/VraR/RcsB-like_REC"/>
</dbReference>
<dbReference type="InterPro" id="IPR011006">
    <property type="entry name" value="CheY-like_superfamily"/>
</dbReference>
<evidence type="ECO:0000313" key="5">
    <source>
        <dbReference type="EMBL" id="VAX31608.1"/>
    </source>
</evidence>
<dbReference type="PROSITE" id="PS00622">
    <property type="entry name" value="HTH_LUXR_1"/>
    <property type="match status" value="1"/>
</dbReference>
<dbReference type="InterPro" id="IPR001789">
    <property type="entry name" value="Sig_transdc_resp-reg_receiver"/>
</dbReference>
<dbReference type="Pfam" id="PF00072">
    <property type="entry name" value="Response_reg"/>
    <property type="match status" value="1"/>
</dbReference>
<keyword evidence="1" id="KW-0597">Phosphoprotein</keyword>
<accession>A0A3B1D6M4</accession>
<dbReference type="Pfam" id="PF00196">
    <property type="entry name" value="GerE"/>
    <property type="match status" value="1"/>
</dbReference>
<feature type="domain" description="HTH luxR-type" evidence="3">
    <location>
        <begin position="150"/>
        <end position="215"/>
    </location>
</feature>
<keyword evidence="2" id="KW-0238">DNA-binding</keyword>
<dbReference type="InterPro" id="IPR000792">
    <property type="entry name" value="Tscrpt_reg_LuxR_C"/>
</dbReference>
<dbReference type="InterPro" id="IPR039420">
    <property type="entry name" value="WalR-like"/>
</dbReference>
<dbReference type="PANTHER" id="PTHR43214">
    <property type="entry name" value="TWO-COMPONENT RESPONSE REGULATOR"/>
    <property type="match status" value="1"/>
</dbReference>
<dbReference type="SUPFAM" id="SSF52172">
    <property type="entry name" value="CheY-like"/>
    <property type="match status" value="1"/>
</dbReference>
<dbReference type="GO" id="GO:0003677">
    <property type="term" value="F:DNA binding"/>
    <property type="evidence" value="ECO:0007669"/>
    <property type="project" value="UniProtKB-KW"/>
</dbReference>
<dbReference type="GO" id="GO:0000160">
    <property type="term" value="P:phosphorelay signal transduction system"/>
    <property type="evidence" value="ECO:0007669"/>
    <property type="project" value="InterPro"/>
</dbReference>
<dbReference type="CDD" id="cd17535">
    <property type="entry name" value="REC_NarL-like"/>
    <property type="match status" value="1"/>
</dbReference>
<dbReference type="PRINTS" id="PR00038">
    <property type="entry name" value="HTHLUXR"/>
</dbReference>
<reference evidence="5" key="1">
    <citation type="submission" date="2018-06" db="EMBL/GenBank/DDBJ databases">
        <authorList>
            <person name="Zhirakovskaya E."/>
        </authorList>
    </citation>
    <scope>NUCLEOTIDE SEQUENCE</scope>
</reference>
<proteinExistence type="predicted"/>
<organism evidence="5">
    <name type="scientific">hydrothermal vent metagenome</name>
    <dbReference type="NCBI Taxonomy" id="652676"/>
    <lineage>
        <taxon>unclassified sequences</taxon>
        <taxon>metagenomes</taxon>
        <taxon>ecological metagenomes</taxon>
    </lineage>
</organism>
<dbReference type="EMBL" id="UOGF01000077">
    <property type="protein sequence ID" value="VAX31608.1"/>
    <property type="molecule type" value="Genomic_DNA"/>
</dbReference>
<dbReference type="PROSITE" id="PS50110">
    <property type="entry name" value="RESPONSE_REGULATORY"/>
    <property type="match status" value="1"/>
</dbReference>
<protein>
    <submittedName>
        <fullName evidence="5">Two-component transcriptional response regulator, LuxR family</fullName>
    </submittedName>
</protein>
<dbReference type="PROSITE" id="PS50043">
    <property type="entry name" value="HTH_LUXR_2"/>
    <property type="match status" value="1"/>
</dbReference>
<dbReference type="InterPro" id="IPR016032">
    <property type="entry name" value="Sig_transdc_resp-reg_C-effctor"/>
</dbReference>
<name>A0A3B1D6M4_9ZZZZ</name>
<evidence type="ECO:0000256" key="1">
    <source>
        <dbReference type="ARBA" id="ARBA00022553"/>
    </source>
</evidence>
<dbReference type="AlphaFoldDB" id="A0A3B1D6M4"/>
<evidence type="ECO:0000256" key="2">
    <source>
        <dbReference type="ARBA" id="ARBA00023125"/>
    </source>
</evidence>
<sequence>MKIRLLITDDHRVVREGLGAILKTKAGIDLVGEATHGLEATQMAVDLKPDVILMDISMPKMNGILATQLIKAKSPEIGIIALTMHDDDATIFELIRAGVDGYLLKDADSDTIVNAIMTVHRGESIIDPQITKKILSELRQQRPRRRSENPRENKYHLSHREIEVLKKVAGGKSNKEIANELDLSEKTIKNHLHNIFSKMKVDDRTKAALKGIQEGIIDLDDSLAQLP</sequence>
<dbReference type="SMART" id="SM00421">
    <property type="entry name" value="HTH_LUXR"/>
    <property type="match status" value="1"/>
</dbReference>
<gene>
    <name evidence="5" type="ORF">MNBD_NITROSPIRAE01-1966</name>
</gene>